<name>A0A0D0C3D7_9AGAR</name>
<evidence type="ECO:0000256" key="1">
    <source>
        <dbReference type="SAM" id="MobiDB-lite"/>
    </source>
</evidence>
<evidence type="ECO:0000313" key="3">
    <source>
        <dbReference type="Proteomes" id="UP000053593"/>
    </source>
</evidence>
<dbReference type="EMBL" id="KN834794">
    <property type="protein sequence ID" value="KIK56874.1"/>
    <property type="molecule type" value="Genomic_DNA"/>
</dbReference>
<dbReference type="AlphaFoldDB" id="A0A0D0C3D7"/>
<protein>
    <submittedName>
        <fullName evidence="2">Uncharacterized protein</fullName>
    </submittedName>
</protein>
<dbReference type="HOGENOM" id="CLU_2867869_0_0_1"/>
<gene>
    <name evidence="2" type="ORF">GYMLUDRAFT_775367</name>
</gene>
<feature type="region of interest" description="Disordered" evidence="1">
    <location>
        <begin position="22"/>
        <end position="64"/>
    </location>
</feature>
<accession>A0A0D0C3D7</accession>
<proteinExistence type="predicted"/>
<reference evidence="2 3" key="1">
    <citation type="submission" date="2014-04" db="EMBL/GenBank/DDBJ databases">
        <title>Evolutionary Origins and Diversification of the Mycorrhizal Mutualists.</title>
        <authorList>
            <consortium name="DOE Joint Genome Institute"/>
            <consortium name="Mycorrhizal Genomics Consortium"/>
            <person name="Kohler A."/>
            <person name="Kuo A."/>
            <person name="Nagy L.G."/>
            <person name="Floudas D."/>
            <person name="Copeland A."/>
            <person name="Barry K.W."/>
            <person name="Cichocki N."/>
            <person name="Veneault-Fourrey C."/>
            <person name="LaButti K."/>
            <person name="Lindquist E.A."/>
            <person name="Lipzen A."/>
            <person name="Lundell T."/>
            <person name="Morin E."/>
            <person name="Murat C."/>
            <person name="Riley R."/>
            <person name="Ohm R."/>
            <person name="Sun H."/>
            <person name="Tunlid A."/>
            <person name="Henrissat B."/>
            <person name="Grigoriev I.V."/>
            <person name="Hibbett D.S."/>
            <person name="Martin F."/>
        </authorList>
    </citation>
    <scope>NUCLEOTIDE SEQUENCE [LARGE SCALE GENOMIC DNA]</scope>
    <source>
        <strain evidence="2 3">FD-317 M1</strain>
    </source>
</reference>
<sequence>MLSIDRAIGKWRCGYFASRVQNASSSIEPPPPQPPVSLSTAARRRTASSSKPSRFNGSAYGYSS</sequence>
<feature type="compositionally biased region" description="Polar residues" evidence="1">
    <location>
        <begin position="51"/>
        <end position="64"/>
    </location>
</feature>
<evidence type="ECO:0000313" key="2">
    <source>
        <dbReference type="EMBL" id="KIK56874.1"/>
    </source>
</evidence>
<organism evidence="2 3">
    <name type="scientific">Collybiopsis luxurians FD-317 M1</name>
    <dbReference type="NCBI Taxonomy" id="944289"/>
    <lineage>
        <taxon>Eukaryota</taxon>
        <taxon>Fungi</taxon>
        <taxon>Dikarya</taxon>
        <taxon>Basidiomycota</taxon>
        <taxon>Agaricomycotina</taxon>
        <taxon>Agaricomycetes</taxon>
        <taxon>Agaricomycetidae</taxon>
        <taxon>Agaricales</taxon>
        <taxon>Marasmiineae</taxon>
        <taxon>Omphalotaceae</taxon>
        <taxon>Collybiopsis</taxon>
        <taxon>Collybiopsis luxurians</taxon>
    </lineage>
</organism>
<dbReference type="Proteomes" id="UP000053593">
    <property type="component" value="Unassembled WGS sequence"/>
</dbReference>
<keyword evidence="3" id="KW-1185">Reference proteome</keyword>